<dbReference type="EMBL" id="OMOD01000167">
    <property type="protein sequence ID" value="SPF47009.1"/>
    <property type="molecule type" value="Genomic_DNA"/>
</dbReference>
<sequence>MFQPHSVLWQYLWVAPNLLLAVLASILWKRGLHKQFRGFYIYAWFQAVQWAVLYPMDLIPSVSAVDYLRIYWFSVLLESIILFVLISEIFADVFGSYAALAHVGRLLIRWGGAFLLITATIFAARAPIDNRTWLVSTSQIMQEAMYIVVSGLIVLLFVSGAYFRLAWNPRVFGIALGLGITGCVHLATWAIRANFGAVRKSNLLDIANLATSHVVVLMWYYYLLVPQKVATKSVVALPENSLALWNRELERLLQQRPAHQ</sequence>
<name>A0A2U3L5I2_9BACT</name>
<feature type="transmembrane region" description="Helical" evidence="1">
    <location>
        <begin position="70"/>
        <end position="94"/>
    </location>
</feature>
<dbReference type="Proteomes" id="UP000238701">
    <property type="component" value="Unassembled WGS sequence"/>
</dbReference>
<evidence type="ECO:0000313" key="2">
    <source>
        <dbReference type="EMBL" id="SPF47009.1"/>
    </source>
</evidence>
<organism evidence="2 3">
    <name type="scientific">Candidatus Sulfotelmatobacter kueseliae</name>
    <dbReference type="NCBI Taxonomy" id="2042962"/>
    <lineage>
        <taxon>Bacteria</taxon>
        <taxon>Pseudomonadati</taxon>
        <taxon>Acidobacteriota</taxon>
        <taxon>Terriglobia</taxon>
        <taxon>Terriglobales</taxon>
        <taxon>Candidatus Korobacteraceae</taxon>
        <taxon>Candidatus Sulfotelmatobacter</taxon>
    </lineage>
</organism>
<reference evidence="3" key="1">
    <citation type="submission" date="2018-02" db="EMBL/GenBank/DDBJ databases">
        <authorList>
            <person name="Hausmann B."/>
        </authorList>
    </citation>
    <scope>NUCLEOTIDE SEQUENCE [LARGE SCALE GENOMIC DNA]</scope>
    <source>
        <strain evidence="3">Peat soil MAG SbA1</strain>
    </source>
</reference>
<keyword evidence="1" id="KW-1133">Transmembrane helix</keyword>
<evidence type="ECO:0000256" key="1">
    <source>
        <dbReference type="SAM" id="Phobius"/>
    </source>
</evidence>
<proteinExistence type="predicted"/>
<feature type="transmembrane region" description="Helical" evidence="1">
    <location>
        <begin position="144"/>
        <end position="165"/>
    </location>
</feature>
<gene>
    <name evidence="2" type="ORF">SBA1_700002</name>
</gene>
<feature type="transmembrane region" description="Helical" evidence="1">
    <location>
        <begin position="106"/>
        <end position="124"/>
    </location>
</feature>
<dbReference type="OrthoDB" id="110048at2"/>
<feature type="transmembrane region" description="Helical" evidence="1">
    <location>
        <begin position="203"/>
        <end position="223"/>
    </location>
</feature>
<accession>A0A2U3L5I2</accession>
<dbReference type="AlphaFoldDB" id="A0A2U3L5I2"/>
<keyword evidence="1" id="KW-0812">Transmembrane</keyword>
<feature type="transmembrane region" description="Helical" evidence="1">
    <location>
        <begin position="6"/>
        <end position="27"/>
    </location>
</feature>
<feature type="transmembrane region" description="Helical" evidence="1">
    <location>
        <begin position="39"/>
        <end position="58"/>
    </location>
</feature>
<keyword evidence="1" id="KW-0472">Membrane</keyword>
<evidence type="ECO:0000313" key="3">
    <source>
        <dbReference type="Proteomes" id="UP000238701"/>
    </source>
</evidence>
<protein>
    <submittedName>
        <fullName evidence="2">Uncharacterized protein</fullName>
    </submittedName>
</protein>
<feature type="transmembrane region" description="Helical" evidence="1">
    <location>
        <begin position="172"/>
        <end position="191"/>
    </location>
</feature>